<comment type="caution">
    <text evidence="1">The sequence shown here is derived from an EMBL/GenBank/DDBJ whole genome shotgun (WGS) entry which is preliminary data.</text>
</comment>
<evidence type="ECO:0000313" key="2">
    <source>
        <dbReference type="Proteomes" id="UP000789920"/>
    </source>
</evidence>
<dbReference type="EMBL" id="CAJVQC010023935">
    <property type="protein sequence ID" value="CAG8724531.1"/>
    <property type="molecule type" value="Genomic_DNA"/>
</dbReference>
<evidence type="ECO:0000313" key="1">
    <source>
        <dbReference type="EMBL" id="CAG8724531.1"/>
    </source>
</evidence>
<keyword evidence="2" id="KW-1185">Reference proteome</keyword>
<feature type="non-terminal residue" evidence="1">
    <location>
        <position position="1"/>
    </location>
</feature>
<accession>A0ACA9PXM3</accession>
<name>A0ACA9PXM3_9GLOM</name>
<gene>
    <name evidence="1" type="ORF">RPERSI_LOCUS11590</name>
</gene>
<dbReference type="Proteomes" id="UP000789920">
    <property type="component" value="Unassembled WGS sequence"/>
</dbReference>
<protein>
    <submittedName>
        <fullName evidence="1">13377_t:CDS:1</fullName>
    </submittedName>
</protein>
<reference evidence="1" key="1">
    <citation type="submission" date="2021-06" db="EMBL/GenBank/DDBJ databases">
        <authorList>
            <person name="Kallberg Y."/>
            <person name="Tangrot J."/>
            <person name="Rosling A."/>
        </authorList>
    </citation>
    <scope>NUCLEOTIDE SEQUENCE</scope>
    <source>
        <strain evidence="1">MA461A</strain>
    </source>
</reference>
<proteinExistence type="predicted"/>
<sequence>TKTRLLVKYLKDTKEVLWKKFSYQLPNNIKYTTFIKLLQGKQYIYQENLGGLCSTCNRYSYEVFAEISRFVETNIQDSNIQVNNLYTL</sequence>
<organism evidence="1 2">
    <name type="scientific">Racocetra persica</name>
    <dbReference type="NCBI Taxonomy" id="160502"/>
    <lineage>
        <taxon>Eukaryota</taxon>
        <taxon>Fungi</taxon>
        <taxon>Fungi incertae sedis</taxon>
        <taxon>Mucoromycota</taxon>
        <taxon>Glomeromycotina</taxon>
        <taxon>Glomeromycetes</taxon>
        <taxon>Diversisporales</taxon>
        <taxon>Gigasporaceae</taxon>
        <taxon>Racocetra</taxon>
    </lineage>
</organism>